<dbReference type="eggNOG" id="COG1670">
    <property type="taxonomic scope" value="Bacteria"/>
</dbReference>
<dbReference type="InterPro" id="IPR000182">
    <property type="entry name" value="GNAT_dom"/>
</dbReference>
<dbReference type="PANTHER" id="PTHR43792">
    <property type="entry name" value="GNAT FAMILY, PUTATIVE (AFU_ORTHOLOGUE AFUA_3G00765)-RELATED-RELATED"/>
    <property type="match status" value="1"/>
</dbReference>
<dbReference type="PANTHER" id="PTHR43792:SF1">
    <property type="entry name" value="N-ACETYLTRANSFERASE DOMAIN-CONTAINING PROTEIN"/>
    <property type="match status" value="1"/>
</dbReference>
<proteinExistence type="predicted"/>
<reference evidence="3" key="1">
    <citation type="submission" date="2013-11" db="EMBL/GenBank/DDBJ databases">
        <title>Draft genome sequence from a member of Zhouia, isolated tidal flat.</title>
        <authorList>
            <person name="Jin H."/>
            <person name="Jeon C.O."/>
        </authorList>
    </citation>
    <scope>NUCLEOTIDE SEQUENCE [LARGE SCALE GENOMIC DNA]</scope>
    <source>
        <strain evidence="3">AD3</strain>
    </source>
</reference>
<dbReference type="InterPro" id="IPR016181">
    <property type="entry name" value="Acyl_CoA_acyltransferase"/>
</dbReference>
<evidence type="ECO:0000313" key="2">
    <source>
        <dbReference type="EMBL" id="ETN96015.1"/>
    </source>
</evidence>
<name>W2UPA4_9FLAO</name>
<dbReference type="Pfam" id="PF13302">
    <property type="entry name" value="Acetyltransf_3"/>
    <property type="match status" value="1"/>
</dbReference>
<dbReference type="PROSITE" id="PS51186">
    <property type="entry name" value="GNAT"/>
    <property type="match status" value="1"/>
</dbReference>
<sequence>MIFKTNRLQVRKLKTQDLNAFFELQSSNNVMRYTGTRPQTFEECSKDLNNLITKYSEKSNPFFVWAIENENNRFIGTCAVIKNDKNEWEIGFRLIEKYWNMGYGSEVTLGLVQYAFRHMNIKLLKAYVDKRNQGSVHILQKLFKFKKEYWNKKDQCYDLEFELSEK</sequence>
<dbReference type="STRING" id="376730.SAMN04487906_0620"/>
<dbReference type="RefSeq" id="WP_038264929.1">
    <property type="nucleotide sequence ID" value="NZ_AYXY01000019.1"/>
</dbReference>
<keyword evidence="3" id="KW-1185">Reference proteome</keyword>
<reference evidence="2 3" key="2">
    <citation type="journal article" date="2016" name="Genome Announc.">
        <title>Draft Genome Sequence of Zhouia amylolytica AD3, Isolated from Tidal Flat Sediment.</title>
        <authorList>
            <person name="Jia B."/>
            <person name="Jin H.M."/>
            <person name="Lee H.J."/>
            <person name="Jeon C.O."/>
        </authorList>
    </citation>
    <scope>NUCLEOTIDE SEQUENCE [LARGE SCALE GENOMIC DNA]</scope>
    <source>
        <strain evidence="2 3">AD3</strain>
    </source>
</reference>
<feature type="domain" description="N-acetyltransferase" evidence="1">
    <location>
        <begin position="8"/>
        <end position="166"/>
    </location>
</feature>
<dbReference type="Proteomes" id="UP000018850">
    <property type="component" value="Unassembled WGS sequence"/>
</dbReference>
<gene>
    <name evidence="2" type="ORF">P278_17370</name>
</gene>
<dbReference type="AlphaFoldDB" id="W2UPA4"/>
<protein>
    <recommendedName>
        <fullName evidence="1">N-acetyltransferase domain-containing protein</fullName>
    </recommendedName>
</protein>
<comment type="caution">
    <text evidence="2">The sequence shown here is derived from an EMBL/GenBank/DDBJ whole genome shotgun (WGS) entry which is preliminary data.</text>
</comment>
<dbReference type="Gene3D" id="3.40.630.30">
    <property type="match status" value="1"/>
</dbReference>
<dbReference type="EMBL" id="AYXY01000019">
    <property type="protein sequence ID" value="ETN96015.1"/>
    <property type="molecule type" value="Genomic_DNA"/>
</dbReference>
<accession>W2UPA4</accession>
<evidence type="ECO:0000259" key="1">
    <source>
        <dbReference type="PROSITE" id="PS51186"/>
    </source>
</evidence>
<evidence type="ECO:0000313" key="3">
    <source>
        <dbReference type="Proteomes" id="UP000018850"/>
    </source>
</evidence>
<dbReference type="InterPro" id="IPR051531">
    <property type="entry name" value="N-acetyltransferase"/>
</dbReference>
<dbReference type="GO" id="GO:0016747">
    <property type="term" value="F:acyltransferase activity, transferring groups other than amino-acyl groups"/>
    <property type="evidence" value="ECO:0007669"/>
    <property type="project" value="InterPro"/>
</dbReference>
<organism evidence="2 3">
    <name type="scientific">Zhouia amylolytica AD3</name>
    <dbReference type="NCBI Taxonomy" id="1286632"/>
    <lineage>
        <taxon>Bacteria</taxon>
        <taxon>Pseudomonadati</taxon>
        <taxon>Bacteroidota</taxon>
        <taxon>Flavobacteriia</taxon>
        <taxon>Flavobacteriales</taxon>
        <taxon>Flavobacteriaceae</taxon>
        <taxon>Zhouia</taxon>
    </lineage>
</organism>
<dbReference type="SUPFAM" id="SSF55729">
    <property type="entry name" value="Acyl-CoA N-acyltransferases (Nat)"/>
    <property type="match status" value="1"/>
</dbReference>